<feature type="compositionally biased region" description="Polar residues" evidence="1">
    <location>
        <begin position="122"/>
        <end position="156"/>
    </location>
</feature>
<feature type="region of interest" description="Disordered" evidence="1">
    <location>
        <begin position="1"/>
        <end position="21"/>
    </location>
</feature>
<dbReference type="InterPro" id="IPR040195">
    <property type="entry name" value="CUE_CUED1"/>
</dbReference>
<evidence type="ECO:0000259" key="2">
    <source>
        <dbReference type="PROSITE" id="PS51140"/>
    </source>
</evidence>
<dbReference type="SMART" id="SM00546">
    <property type="entry name" value="CUE"/>
    <property type="match status" value="1"/>
</dbReference>
<dbReference type="Gene3D" id="1.10.8.10">
    <property type="entry name" value="DNA helicase RuvA subunit, C-terminal domain"/>
    <property type="match status" value="1"/>
</dbReference>
<keyword evidence="3" id="KW-1185">Reference proteome</keyword>
<gene>
    <name evidence="4 5" type="primary">LOC106468519</name>
</gene>
<dbReference type="RefSeq" id="XP_022252561.1">
    <property type="nucleotide sequence ID" value="XM_022396853.1"/>
</dbReference>
<dbReference type="Pfam" id="PF02845">
    <property type="entry name" value="CUE"/>
    <property type="match status" value="1"/>
</dbReference>
<dbReference type="InterPro" id="IPR003892">
    <property type="entry name" value="CUE"/>
</dbReference>
<name>A0ABM1T9K6_LIMPO</name>
<dbReference type="InterPro" id="IPR009060">
    <property type="entry name" value="UBA-like_sf"/>
</dbReference>
<organism evidence="3 5">
    <name type="scientific">Limulus polyphemus</name>
    <name type="common">Atlantic horseshoe crab</name>
    <dbReference type="NCBI Taxonomy" id="6850"/>
    <lineage>
        <taxon>Eukaryota</taxon>
        <taxon>Metazoa</taxon>
        <taxon>Ecdysozoa</taxon>
        <taxon>Arthropoda</taxon>
        <taxon>Chelicerata</taxon>
        <taxon>Merostomata</taxon>
        <taxon>Xiphosura</taxon>
        <taxon>Limulidae</taxon>
        <taxon>Limulus</taxon>
    </lineage>
</organism>
<protein>
    <submittedName>
        <fullName evidence="4 5">CUE domain-containing protein 1-like isoform X1</fullName>
    </submittedName>
</protein>
<dbReference type="Proteomes" id="UP000694941">
    <property type="component" value="Unplaced"/>
</dbReference>
<feature type="compositionally biased region" description="Acidic residues" evidence="1">
    <location>
        <begin position="367"/>
        <end position="380"/>
    </location>
</feature>
<dbReference type="CDD" id="cd14366">
    <property type="entry name" value="CUE_CUED1"/>
    <property type="match status" value="1"/>
</dbReference>
<proteinExistence type="predicted"/>
<feature type="region of interest" description="Disordered" evidence="1">
    <location>
        <begin position="225"/>
        <end position="244"/>
    </location>
</feature>
<dbReference type="InterPro" id="IPR040192">
    <property type="entry name" value="CUEDC1"/>
</dbReference>
<feature type="region of interest" description="Disordered" evidence="1">
    <location>
        <begin position="350"/>
        <end position="410"/>
    </location>
</feature>
<feature type="compositionally biased region" description="Pro residues" evidence="1">
    <location>
        <begin position="88"/>
        <end position="97"/>
    </location>
</feature>
<feature type="region of interest" description="Disordered" evidence="1">
    <location>
        <begin position="77"/>
        <end position="188"/>
    </location>
</feature>
<evidence type="ECO:0000313" key="5">
    <source>
        <dbReference type="RefSeq" id="XP_022252562.1"/>
    </source>
</evidence>
<evidence type="ECO:0000313" key="3">
    <source>
        <dbReference type="Proteomes" id="UP000694941"/>
    </source>
</evidence>
<feature type="compositionally biased region" description="Basic and acidic residues" evidence="1">
    <location>
        <begin position="161"/>
        <end position="172"/>
    </location>
</feature>
<dbReference type="RefSeq" id="XP_022252562.1">
    <property type="nucleotide sequence ID" value="XM_022396854.1"/>
</dbReference>
<dbReference type="SUPFAM" id="SSF46934">
    <property type="entry name" value="UBA-like"/>
    <property type="match status" value="1"/>
</dbReference>
<reference evidence="4 5" key="1">
    <citation type="submission" date="2025-05" db="UniProtKB">
        <authorList>
            <consortium name="RefSeq"/>
        </authorList>
    </citation>
    <scope>IDENTIFICATION</scope>
    <source>
        <tissue evidence="4 5">Muscle</tissue>
    </source>
</reference>
<feature type="domain" description="CUE" evidence="2">
    <location>
        <begin position="23"/>
        <end position="66"/>
    </location>
</feature>
<dbReference type="GeneID" id="106468519"/>
<dbReference type="PROSITE" id="PS51140">
    <property type="entry name" value="CUE"/>
    <property type="match status" value="1"/>
</dbReference>
<feature type="compositionally biased region" description="Basic and acidic residues" evidence="1">
    <location>
        <begin position="401"/>
        <end position="410"/>
    </location>
</feature>
<accession>A0ABM1T9K6</accession>
<evidence type="ECO:0000313" key="4">
    <source>
        <dbReference type="RefSeq" id="XP_022252561.1"/>
    </source>
</evidence>
<dbReference type="PANTHER" id="PTHR13467">
    <property type="entry name" value="CUE DOMAIN CONTAINING PROTEIN 1"/>
    <property type="match status" value="1"/>
</dbReference>
<sequence>MATVNEDQQQEHNQQTQPVTQLEFHQAMRDFKTMFPEMDEDVIEVVLRANNGAVDATIDQLLSMSTDNENERLRTELDATENAEVPPCYSPATPPPSYQQAVPYAQSPAHSPAAALGRSSPAALSSSPTIPRRPQQAQLRCQLSRSFPQSHMSQTLPLPKRTSEKVGLRPEKPSVPLRSQRNWKPPLLGPLPPTFLRLEESERNHSKPKAKVENVTVLSSSVLQQRMEENERQRQISHSTEDPGLSQYLEDERIAIFLQNEEFMQELRHNKEFMSTLERASLITSDDDDDKLYQPPEGIDNFPYLRPIQPAAEDPDAAFREKLRSMGKLSRRKFTQLAKLFSRRKRSGFRQILGDGSNPSRDNLLLTEDDYSELSEEESESDLRKDDTWNSHAGGHGKKMGTMEHSKHES</sequence>
<dbReference type="PANTHER" id="PTHR13467:SF3">
    <property type="entry name" value="CUE DOMAIN-CONTAINING PROTEIN 1"/>
    <property type="match status" value="1"/>
</dbReference>
<evidence type="ECO:0000256" key="1">
    <source>
        <dbReference type="SAM" id="MobiDB-lite"/>
    </source>
</evidence>